<keyword evidence="5" id="KW-1185">Reference proteome</keyword>
<dbReference type="EMBL" id="JYNY01000532">
    <property type="protein sequence ID" value="KJJ83574.1"/>
    <property type="molecule type" value="Genomic_DNA"/>
</dbReference>
<protein>
    <submittedName>
        <fullName evidence="3">Uncharacterized protein</fullName>
    </submittedName>
</protein>
<dbReference type="EMBL" id="JYNY01000392">
    <property type="protein sequence ID" value="KJJ84186.1"/>
    <property type="molecule type" value="Genomic_DNA"/>
</dbReference>
<gene>
    <name evidence="4" type="ORF">OMAG_000956</name>
    <name evidence="3" type="ORF">OMAG_001947</name>
    <name evidence="2" type="ORF">OMAG_001951</name>
    <name evidence="1" type="ORF">OMAG_002557</name>
</gene>
<accession>A0A0F0CRR9</accession>
<evidence type="ECO:0000313" key="3">
    <source>
        <dbReference type="EMBL" id="KJJ84186.1"/>
    </source>
</evidence>
<proteinExistence type="predicted"/>
<dbReference type="EMBL" id="JYNY01000393">
    <property type="protein sequence ID" value="KJJ84184.1"/>
    <property type="molecule type" value="Genomic_DNA"/>
</dbReference>
<reference evidence="3 5" key="1">
    <citation type="submission" date="2015-02" db="EMBL/GenBank/DDBJ databases">
        <title>Single-cell genomics of uncultivated deep-branching MTB reveals a conserved set of magnetosome genes.</title>
        <authorList>
            <person name="Kolinko S."/>
            <person name="Richter M."/>
            <person name="Glockner F.O."/>
            <person name="Brachmann A."/>
            <person name="Schuler D."/>
        </authorList>
    </citation>
    <scope>NUCLEOTIDE SEQUENCE [LARGE SCALE GENOMIC DNA]</scope>
    <source>
        <strain evidence="3">SKK-01</strain>
    </source>
</reference>
<dbReference type="EMBL" id="JYNY01000207">
    <property type="protein sequence ID" value="KJJ85178.1"/>
    <property type="molecule type" value="Genomic_DNA"/>
</dbReference>
<evidence type="ECO:0000313" key="5">
    <source>
        <dbReference type="Proteomes" id="UP000033428"/>
    </source>
</evidence>
<evidence type="ECO:0000313" key="4">
    <source>
        <dbReference type="EMBL" id="KJJ85178.1"/>
    </source>
</evidence>
<comment type="caution">
    <text evidence="3">The sequence shown here is derived from an EMBL/GenBank/DDBJ whole genome shotgun (WGS) entry which is preliminary data.</text>
</comment>
<evidence type="ECO:0000313" key="2">
    <source>
        <dbReference type="EMBL" id="KJJ84184.1"/>
    </source>
</evidence>
<evidence type="ECO:0000313" key="1">
    <source>
        <dbReference type="EMBL" id="KJJ83574.1"/>
    </source>
</evidence>
<dbReference type="Proteomes" id="UP000033428">
    <property type="component" value="Unassembled WGS sequence"/>
</dbReference>
<name>A0A0F0CRR9_9BACT</name>
<sequence>MLSTAYFLKKLLVFSVSSKNISPCFSFISLAISITYSPTYPSSGKLSSFPHKFLYLISSDFPSILICLPQSLR</sequence>
<organism evidence="3 5">
    <name type="scientific">Candidatus Omnitrophus magneticus</name>
    <dbReference type="NCBI Taxonomy" id="1609969"/>
    <lineage>
        <taxon>Bacteria</taxon>
        <taxon>Pseudomonadati</taxon>
        <taxon>Candidatus Omnitrophota</taxon>
        <taxon>Candidatus Omnitrophus</taxon>
    </lineage>
</organism>
<dbReference type="AlphaFoldDB" id="A0A0F0CRR9"/>